<protein>
    <submittedName>
        <fullName evidence="1">Uncharacterized protein</fullName>
    </submittedName>
</protein>
<organism evidence="1 2">
    <name type="scientific">Burkholderia humptydooensis</name>
    <dbReference type="NCBI Taxonomy" id="430531"/>
    <lineage>
        <taxon>Bacteria</taxon>
        <taxon>Pseudomonadati</taxon>
        <taxon>Pseudomonadota</taxon>
        <taxon>Betaproteobacteria</taxon>
        <taxon>Burkholderiales</taxon>
        <taxon>Burkholderiaceae</taxon>
        <taxon>Burkholderia</taxon>
        <taxon>pseudomallei group</taxon>
    </lineage>
</organism>
<evidence type="ECO:0000313" key="1">
    <source>
        <dbReference type="EMBL" id="QPS43979.1"/>
    </source>
</evidence>
<gene>
    <name evidence="1" type="ORF">I6G56_02390</name>
</gene>
<dbReference type="KEGG" id="bhg:I6G56_02390"/>
<proteinExistence type="predicted"/>
<dbReference type="Proteomes" id="UP000594943">
    <property type="component" value="Chromosome 1"/>
</dbReference>
<accession>A0A7U4P6V7</accession>
<dbReference type="RefSeq" id="WP_006024145.1">
    <property type="nucleotide sequence ID" value="NZ_CM003626.1"/>
</dbReference>
<accession>A0A7T2U1X4</accession>
<dbReference type="EMBL" id="CP065686">
    <property type="protein sequence ID" value="QPS43979.1"/>
    <property type="molecule type" value="Genomic_DNA"/>
</dbReference>
<reference evidence="1 2" key="1">
    <citation type="submission" date="2020-12" db="EMBL/GenBank/DDBJ databases">
        <title>FDA dAtabase for Regulatory Grade micrObial Sequences (FDA-ARGOS): Supporting development and validation of Infectious Disease Dx tests.</title>
        <authorList>
            <person name="Nelson B."/>
            <person name="Plummer A."/>
            <person name="Tallon L."/>
            <person name="Sadzewicz L."/>
            <person name="Zhao X."/>
            <person name="Boylan J."/>
            <person name="Ott S."/>
            <person name="Bowen H."/>
            <person name="Vavikolanu K."/>
            <person name="Mehta A."/>
            <person name="Aluvathingal J."/>
            <person name="Nadendla S."/>
            <person name="Myers T."/>
            <person name="Yan Y."/>
            <person name="Sichtig H."/>
        </authorList>
    </citation>
    <scope>NUCLEOTIDE SEQUENCE [LARGE SCALE GENOMIC DNA]</scope>
    <source>
        <strain evidence="1 2">FDAARGOS_899</strain>
    </source>
</reference>
<evidence type="ECO:0000313" key="2">
    <source>
        <dbReference type="Proteomes" id="UP000594943"/>
    </source>
</evidence>
<name>A0A7U4P6V7_9BURK</name>
<dbReference type="AlphaFoldDB" id="A0A7U4P6V7"/>
<sequence length="61" mass="6404">MSTYFTIADFILLIPMALAGALFLGAVPCATEFRHNVLRVLGAMLGMAVGVLLVEGLPALI</sequence>